<dbReference type="AlphaFoldDB" id="A0A2S4S0Z0"/>
<comment type="caution">
    <text evidence="2">The sequence shown here is derived from an EMBL/GenBank/DDBJ whole genome shotgun (WGS) entry which is preliminary data.</text>
</comment>
<dbReference type="EMBL" id="PQLX01000001">
    <property type="protein sequence ID" value="POU67536.1"/>
    <property type="molecule type" value="Genomic_DNA"/>
</dbReference>
<comment type="similarity">
    <text evidence="1">Belongs to the RutC family.</text>
</comment>
<sequence length="132" mass="14208">MPDNLICTNASVLGEPAGHYSHTCTAGGFVFISGQLPVTSSGENDPSTPFDEQVRRVLANLDACLESANTDRSSLVSIRIYITDIAQWPTFNQIYAQWLGDHKPARIVAGVDALHYGFAVEVEAVALARSIS</sequence>
<dbReference type="CDD" id="cd00448">
    <property type="entry name" value="YjgF_YER057c_UK114_family"/>
    <property type="match status" value="1"/>
</dbReference>
<dbReference type="Proteomes" id="UP000237003">
    <property type="component" value="Unassembled WGS sequence"/>
</dbReference>
<evidence type="ECO:0000313" key="2">
    <source>
        <dbReference type="EMBL" id="POU67536.1"/>
    </source>
</evidence>
<dbReference type="PANTHER" id="PTHR11803:SF58">
    <property type="entry name" value="PROTEIN HMF1-RELATED"/>
    <property type="match status" value="1"/>
</dbReference>
<evidence type="ECO:0000256" key="1">
    <source>
        <dbReference type="ARBA" id="ARBA00010552"/>
    </source>
</evidence>
<dbReference type="InterPro" id="IPR035959">
    <property type="entry name" value="RutC-like_sf"/>
</dbReference>
<dbReference type="RefSeq" id="WP_103779545.1">
    <property type="nucleotide sequence ID" value="NZ_PQLX01000001.1"/>
</dbReference>
<gene>
    <name evidence="2" type="ORF">C3430_00050</name>
</gene>
<proteinExistence type="inferred from homology"/>
<dbReference type="Gene3D" id="3.30.1330.40">
    <property type="entry name" value="RutC-like"/>
    <property type="match status" value="1"/>
</dbReference>
<dbReference type="OrthoDB" id="9803101at2"/>
<reference evidence="2 3" key="1">
    <citation type="submission" date="2018-01" db="EMBL/GenBank/DDBJ databases">
        <title>Complete genome sequences of 14 Citrobacter spp. isolated from plant in Canada.</title>
        <authorList>
            <person name="Bhandare S.G."/>
            <person name="Colavecchio A."/>
            <person name="Jeukens J."/>
            <person name="Emond-Rheault J.-G."/>
            <person name="Freschi L."/>
            <person name="Hamel J."/>
            <person name="Kukavica-Ibrulj I."/>
            <person name="Levesque R."/>
            <person name="Goodridge L."/>
        </authorList>
    </citation>
    <scope>NUCLEOTIDE SEQUENCE [LARGE SCALE GENOMIC DNA]</scope>
    <source>
        <strain evidence="2 3">S1285</strain>
    </source>
</reference>
<protein>
    <submittedName>
        <fullName evidence="2">RidA family protein</fullName>
    </submittedName>
</protein>
<dbReference type="GO" id="GO:0019239">
    <property type="term" value="F:deaminase activity"/>
    <property type="evidence" value="ECO:0007669"/>
    <property type="project" value="TreeGrafter"/>
</dbReference>
<organism evidence="2 3">
    <name type="scientific">Citrobacter amalonaticus</name>
    <dbReference type="NCBI Taxonomy" id="35703"/>
    <lineage>
        <taxon>Bacteria</taxon>
        <taxon>Pseudomonadati</taxon>
        <taxon>Pseudomonadota</taxon>
        <taxon>Gammaproteobacteria</taxon>
        <taxon>Enterobacterales</taxon>
        <taxon>Enterobacteriaceae</taxon>
        <taxon>Citrobacter</taxon>
    </lineage>
</organism>
<name>A0A2S4S0Z0_CITAM</name>
<dbReference type="PANTHER" id="PTHR11803">
    <property type="entry name" value="2-IMINOBUTANOATE/2-IMINOPROPANOATE DEAMINASE RIDA"/>
    <property type="match status" value="1"/>
</dbReference>
<dbReference type="SUPFAM" id="SSF55298">
    <property type="entry name" value="YjgF-like"/>
    <property type="match status" value="1"/>
</dbReference>
<dbReference type="GO" id="GO:0005829">
    <property type="term" value="C:cytosol"/>
    <property type="evidence" value="ECO:0007669"/>
    <property type="project" value="TreeGrafter"/>
</dbReference>
<dbReference type="Pfam" id="PF01042">
    <property type="entry name" value="Ribonuc_L-PSP"/>
    <property type="match status" value="1"/>
</dbReference>
<dbReference type="InterPro" id="IPR006175">
    <property type="entry name" value="YjgF/YER057c/UK114"/>
</dbReference>
<evidence type="ECO:0000313" key="3">
    <source>
        <dbReference type="Proteomes" id="UP000237003"/>
    </source>
</evidence>
<accession>A0A2S4S0Z0</accession>